<dbReference type="InterPro" id="IPR013378">
    <property type="entry name" value="InlB-like_B-rpt"/>
</dbReference>
<evidence type="ECO:0000256" key="5">
    <source>
        <dbReference type="SAM" id="MobiDB-lite"/>
    </source>
</evidence>
<dbReference type="InterPro" id="IPR018337">
    <property type="entry name" value="Cell_wall/Cho-bd_repeat"/>
</dbReference>
<dbReference type="SUPFAM" id="SSF69360">
    <property type="entry name" value="Cell wall binding repeat"/>
    <property type="match status" value="1"/>
</dbReference>
<sequence>MERKEERKKERIRNVYMVWKRILAMVLSVCLIAGLTFQETVIAFAYIPELGSTNLGLSASDNINQTWKWSNDYSSTGSGGTSWRFELAGKKAGQSDTYSTGNMQFTYSWYGFPSYLFMAADEATSNSKITPVPANVTGLYTPDTQITLGSGKYYSAKHGQHDSEGNAITGSFNGYYNGYTELLKFGSGANETRIEMKVTTTPSSDGKYMLVDYYLAHVGGTMPSDGRTFWLGSAYDLQINGSLTKDMYKTARGFYMRETANKAVVVDVITDDPTLGITEPTTTKWAGSFSERCTNMFKESAASSALSSDCSISYSWMFTVRPYEIVHRRVAFAMKEAAYYVSSQYGSNSNSGIFSEPLQTIEAAIAKCNGKNAYIFIQDYNPINSTIDFSSITNSNTKIVISSTDMTLGGAPTAGARVTLARANGFAGEMFSNNNNFGLSFTDIIMDGTNGTLTDAASMIQASRGTLELNNELTLQNNNGSAVEILGSTNFVLNGGDSGIEIKSNRPAAGKGAVQFESTGTFSARNEIIISDNTNTAGEKANVYLADGKHITVEGDLDASRIGVTSQQVPEASVGESTATGQEVVIAVPSVEYSGSISSCPFADNYFADADVGNGAGIFATVGSSALNNSKNTVLKRNGYTVSFVYRDFATGGTVTGAPDTPSLSFASGDGVVISPPSAISGYEFTGTSIDQGTGSTLTAVETEETDFGKITGTMPGQDVVVTYEYTRIDASIAFVVNGGTPQPQTLTGTAGNSVNALLPSVSRYGYVFKGWSKVNSHTSPEYISSLPAVYPEDPVTYYAIWEPDSNVKFDYTVDYTNQNGSIVFQSTTTANTYSVESVIQSQKKNIHGYLWSLSDSLTSPAEYNYDGLGAAPIGTFNGSTGEFAGRMPGQDAAVKYAYKVDWNNPAARSDLTVRYVTGNGTVIHAPGVTPYYPEDAISTSPLDIYGYQFVSGSITAGDTADDSDGNLVSAVQGSFGSSGGFMGFMPNQPVEITYVYEATGEGYRFTVNYLDNDSTDNNLRNIVIPEVQQKTADTAVGTEYRELYGYSYESAAAVPDLSGSFDTGHDYSGIMPSDDLTVSYRYDRVPSKWYQITYRTGAHGSISHGNGVSPDVVEQTLGSGVYSTSVLGNDGSAAGQTDSYTWSTVKEKRLVPMTLADQYYRFAGWFIDQDGNGTLNGGEQLLTEDHRFTGDATVTALFEEDPEKWIDIQFAAGEHGSLADGSITSLHIQYDRTWGDIAGQIPGYVPEINYLVDGWYDGDLDVEAADVLKNGHTYTIRFYQDPAVFGTDVAAPDASTGLNGEGKGKITVYHTTAGYQYIITDLEGNIVGVQTGTIAGRVYFDGLYPGARYLVYEAAGNVHAIVGNQIGDTEGNISDPVEVLTPVVETNYQILFDENHEGKTVLVIKPADKKSDYAVLSKEGTVIVTTETGSDGWQAVTGNPGSVTFSGLNYNEEYIVVARPKGETEITAESRMPDGSVITTDPGGALEIPNYIVETLEGRVVSVDQEAIDAARYEEAHKGDRVVITAEETNGAGETFLYWKNTIGSVPGLTGKLYERELAFDMPDTNLVFTAYYTRPVASPSNATVVDEIRGGSENEIALDPGEIPELEEELTTDADRILMDQNHADVTYKVVYTKNAAKATESNAVKASPEYDSDHSQAFKAAWGLNVDIERYVNGRKTAMATPSDAEFVTYIQLGKDDVGMMDYQLYRIFTDPFDGSVQAELVEMSDDPEETGGLFTFTAQAGMRYVMVYSRAYRLYFLNQTALPRYQYYFKVRKGEAPSDWYYSYEYGQVEEPADIFISEEGVEYSYVGWSYREDRLSEFDPDREISRKTYVYAYYENNQKEVTDARKELEDAIKNAIDKSDDYFLTLKETEKLKEAIEEALEILDRTSPKATLDELLEALEKLKEVTKPLDEVLDERYDHYDKIQSSGSKGGSKGGGGTGSGIKANPYNPSRSKSYIVGTNGNWEELSGKGSQWAFVLNGGIRLTGMWAKLDYANGDVNKNGWYHFNASGIMDYGWFRDEKHDWYYCNTESDGWLGKMKTGWHHDKEDNRWYYLDPETGMMAKGWRNIGGKWYYFTEQNSMETYRYDAATEKWIYKSNEERPLGSMYVSEMTPDGYAVGGDGAWLQ</sequence>
<dbReference type="InterPro" id="IPR042229">
    <property type="entry name" value="Listeria/Bacterioides_rpt_sf"/>
</dbReference>
<protein>
    <submittedName>
        <fullName evidence="6">Putative repeat protein (TIGR02543 family)</fullName>
    </submittedName>
</protein>
<evidence type="ECO:0000256" key="4">
    <source>
        <dbReference type="SAM" id="Coils"/>
    </source>
</evidence>
<feature type="coiled-coil region" evidence="4">
    <location>
        <begin position="1839"/>
        <end position="1891"/>
    </location>
</feature>
<dbReference type="NCBIfam" id="TIGR02543">
    <property type="entry name" value="List_Bact_rpt"/>
    <property type="match status" value="1"/>
</dbReference>
<evidence type="ECO:0000313" key="7">
    <source>
        <dbReference type="Proteomes" id="UP000231092"/>
    </source>
</evidence>
<dbReference type="EMBL" id="PGET01000001">
    <property type="protein sequence ID" value="PJJ29495.1"/>
    <property type="molecule type" value="Genomic_DNA"/>
</dbReference>
<gene>
    <name evidence="6" type="ORF">H171_3038</name>
</gene>
<evidence type="ECO:0000256" key="2">
    <source>
        <dbReference type="ARBA" id="ARBA00022737"/>
    </source>
</evidence>
<dbReference type="Proteomes" id="UP000231092">
    <property type="component" value="Unassembled WGS sequence"/>
</dbReference>
<feature type="repeat" description="Cell wall-binding" evidence="3">
    <location>
        <begin position="2066"/>
        <end position="2085"/>
    </location>
</feature>
<keyword evidence="2" id="KW-0677">Repeat</keyword>
<feature type="region of interest" description="Disordered" evidence="5">
    <location>
        <begin position="1928"/>
        <end position="1951"/>
    </location>
</feature>
<evidence type="ECO:0000313" key="6">
    <source>
        <dbReference type="EMBL" id="PJJ29495.1"/>
    </source>
</evidence>
<evidence type="ECO:0000256" key="1">
    <source>
        <dbReference type="ARBA" id="ARBA00004196"/>
    </source>
</evidence>
<dbReference type="GO" id="GO:0030313">
    <property type="term" value="C:cell envelope"/>
    <property type="evidence" value="ECO:0007669"/>
    <property type="project" value="UniProtKB-SubCell"/>
</dbReference>
<name>A0A2M8Z7R9_9FIRM</name>
<organism evidence="6 7">
    <name type="scientific">[Clostridium] celerecrescens 18A</name>
    <dbReference type="NCBI Taxonomy" id="1286362"/>
    <lineage>
        <taxon>Bacteria</taxon>
        <taxon>Bacillati</taxon>
        <taxon>Bacillota</taxon>
        <taxon>Clostridia</taxon>
        <taxon>Lachnospirales</taxon>
        <taxon>Lachnospiraceae</taxon>
        <taxon>Lacrimispora</taxon>
    </lineage>
</organism>
<feature type="repeat" description="Cell wall-binding" evidence="3">
    <location>
        <begin position="2043"/>
        <end position="2064"/>
    </location>
</feature>
<dbReference type="Gene3D" id="2.10.270.10">
    <property type="entry name" value="Cholin Binding"/>
    <property type="match status" value="1"/>
</dbReference>
<dbReference type="PROSITE" id="PS51170">
    <property type="entry name" value="CW"/>
    <property type="match status" value="2"/>
</dbReference>
<keyword evidence="4" id="KW-0175">Coiled coil</keyword>
<dbReference type="Gene3D" id="3.10.20.320">
    <property type="entry name" value="Putative peptidoglycan bound protein (lpxtg motif)"/>
    <property type="match status" value="1"/>
</dbReference>
<comment type="caution">
    <text evidence="6">The sequence shown here is derived from an EMBL/GenBank/DDBJ whole genome shotgun (WGS) entry which is preliminary data.</text>
</comment>
<evidence type="ECO:0000256" key="3">
    <source>
        <dbReference type="PROSITE-ProRule" id="PRU00591"/>
    </source>
</evidence>
<comment type="subcellular location">
    <subcellularLocation>
        <location evidence="1">Cell envelope</location>
    </subcellularLocation>
</comment>
<reference evidence="6 7" key="1">
    <citation type="submission" date="2017-11" db="EMBL/GenBank/DDBJ databases">
        <title>Understudied soil microbes with underappreciated capabilities: Untangling the Clostridium saccharolyticum group.</title>
        <authorList>
            <person name="Leschine S."/>
        </authorList>
    </citation>
    <scope>NUCLEOTIDE SEQUENCE [LARGE SCALE GENOMIC DNA]</scope>
    <source>
        <strain evidence="6 7">18A</strain>
    </source>
</reference>
<accession>A0A2M8Z7R9</accession>
<dbReference type="RefSeq" id="WP_100305878.1">
    <property type="nucleotide sequence ID" value="NZ_PGET01000001.1"/>
</dbReference>
<dbReference type="Gene3D" id="2.60.40.4270">
    <property type="entry name" value="Listeria-Bacteroides repeat domain"/>
    <property type="match status" value="1"/>
</dbReference>
<feature type="compositionally biased region" description="Gly residues" evidence="5">
    <location>
        <begin position="1933"/>
        <end position="1945"/>
    </location>
</feature>
<proteinExistence type="predicted"/>